<keyword evidence="1" id="KW-1133">Transmembrane helix</keyword>
<organism evidence="3 4">
    <name type="scientific">Armatimonas rosea</name>
    <dbReference type="NCBI Taxonomy" id="685828"/>
    <lineage>
        <taxon>Bacteria</taxon>
        <taxon>Bacillati</taxon>
        <taxon>Armatimonadota</taxon>
        <taxon>Armatimonadia</taxon>
        <taxon>Armatimonadales</taxon>
        <taxon>Armatimonadaceae</taxon>
        <taxon>Armatimonas</taxon>
    </lineage>
</organism>
<feature type="domain" description="Phosphatidic acid phosphatase type 2/haloperoxidase" evidence="2">
    <location>
        <begin position="121"/>
        <end position="233"/>
    </location>
</feature>
<feature type="transmembrane region" description="Helical" evidence="1">
    <location>
        <begin position="121"/>
        <end position="142"/>
    </location>
</feature>
<dbReference type="EC" id="3.6.1.27" evidence="3"/>
<dbReference type="AlphaFoldDB" id="A0A7W9W7X5"/>
<dbReference type="InterPro" id="IPR036938">
    <property type="entry name" value="PAP2/HPO_sf"/>
</dbReference>
<keyword evidence="3" id="KW-0378">Hydrolase</keyword>
<dbReference type="RefSeq" id="WP_184200626.1">
    <property type="nucleotide sequence ID" value="NZ_JACHGW010000004.1"/>
</dbReference>
<feature type="transmembrane region" description="Helical" evidence="1">
    <location>
        <begin position="33"/>
        <end position="53"/>
    </location>
</feature>
<comment type="caution">
    <text evidence="3">The sequence shown here is derived from an EMBL/GenBank/DDBJ whole genome shotgun (WGS) entry which is preliminary data.</text>
</comment>
<name>A0A7W9W7X5_ARMRO</name>
<accession>A0A7W9W7X5</accession>
<gene>
    <name evidence="3" type="ORF">HNQ39_003964</name>
</gene>
<evidence type="ECO:0000256" key="1">
    <source>
        <dbReference type="SAM" id="Phobius"/>
    </source>
</evidence>
<dbReference type="PANTHER" id="PTHR14969:SF13">
    <property type="entry name" value="AT30094P"/>
    <property type="match status" value="1"/>
</dbReference>
<dbReference type="EMBL" id="JACHGW010000004">
    <property type="protein sequence ID" value="MBB6052143.1"/>
    <property type="molecule type" value="Genomic_DNA"/>
</dbReference>
<dbReference type="Pfam" id="PF01569">
    <property type="entry name" value="PAP2"/>
    <property type="match status" value="1"/>
</dbReference>
<evidence type="ECO:0000259" key="2">
    <source>
        <dbReference type="SMART" id="SM00014"/>
    </source>
</evidence>
<evidence type="ECO:0000313" key="3">
    <source>
        <dbReference type="EMBL" id="MBB6052143.1"/>
    </source>
</evidence>
<keyword evidence="4" id="KW-1185">Reference proteome</keyword>
<keyword evidence="1" id="KW-0472">Membrane</keyword>
<evidence type="ECO:0000313" key="4">
    <source>
        <dbReference type="Proteomes" id="UP000520814"/>
    </source>
</evidence>
<dbReference type="SUPFAM" id="SSF48317">
    <property type="entry name" value="Acid phosphatase/Vanadium-dependent haloperoxidase"/>
    <property type="match status" value="1"/>
</dbReference>
<proteinExistence type="predicted"/>
<dbReference type="Proteomes" id="UP000520814">
    <property type="component" value="Unassembled WGS sequence"/>
</dbReference>
<sequence length="250" mass="27070">MSLARRLAAAAGATAAAFLGRKAARKLLPLVEVAITPVALGAAVSAGAVALFFNIADDIRGQDGVWRFDHDGLNLAESLRTPERTALMRTVSDLARPDIMSALGAASMIIAWRSKKWRNEAVLMAVVLSGGGAIIGTIKYRVGRQRPNLVEALAVEETFSFPSGHSFIALCFYGTLAYWWMKGKPLKQRLWIATLATKFIALIGASRVYLGVHYPSDVLAGYAAAVPWLTACLTAYEKYERQVALLESRD</sequence>
<dbReference type="PANTHER" id="PTHR14969">
    <property type="entry name" value="SPHINGOSINE-1-PHOSPHATE PHOSPHOHYDROLASE"/>
    <property type="match status" value="1"/>
</dbReference>
<dbReference type="GO" id="GO:0050380">
    <property type="term" value="F:undecaprenyl-diphosphatase activity"/>
    <property type="evidence" value="ECO:0007669"/>
    <property type="project" value="UniProtKB-EC"/>
</dbReference>
<dbReference type="InterPro" id="IPR000326">
    <property type="entry name" value="PAP2/HPO"/>
</dbReference>
<keyword evidence="1" id="KW-0812">Transmembrane</keyword>
<protein>
    <submittedName>
        <fullName evidence="3">Undecaprenyl-diphosphatase</fullName>
        <ecNumber evidence="3">3.6.1.27</ecNumber>
    </submittedName>
</protein>
<dbReference type="SMART" id="SM00014">
    <property type="entry name" value="acidPPc"/>
    <property type="match status" value="1"/>
</dbReference>
<feature type="transmembrane region" description="Helical" evidence="1">
    <location>
        <begin position="162"/>
        <end position="181"/>
    </location>
</feature>
<reference evidence="3 4" key="1">
    <citation type="submission" date="2020-08" db="EMBL/GenBank/DDBJ databases">
        <title>Genomic Encyclopedia of Type Strains, Phase IV (KMG-IV): sequencing the most valuable type-strain genomes for metagenomic binning, comparative biology and taxonomic classification.</title>
        <authorList>
            <person name="Goeker M."/>
        </authorList>
    </citation>
    <scope>NUCLEOTIDE SEQUENCE [LARGE SCALE GENOMIC DNA]</scope>
    <source>
        <strain evidence="3 4">DSM 23562</strain>
    </source>
</reference>
<dbReference type="Gene3D" id="1.20.144.10">
    <property type="entry name" value="Phosphatidic acid phosphatase type 2/haloperoxidase"/>
    <property type="match status" value="1"/>
</dbReference>
<dbReference type="CDD" id="cd03392">
    <property type="entry name" value="PAP2_like_2"/>
    <property type="match status" value="1"/>
</dbReference>